<dbReference type="AlphaFoldDB" id="A0A835Z800"/>
<evidence type="ECO:0000313" key="1">
    <source>
        <dbReference type="EMBL" id="KAG5187342.1"/>
    </source>
</evidence>
<sequence length="219" mass="25308">MASLAVQIALESDFLLHVQPVWHPTTCLVCKEWNRAHAVQNVPRVMLPDTLDDLIDAVCQQMPLVSAAIKYVCRPALIEHLCQRDAIMYFDKLGELVHACFDSNQECFDEYYFQYAKRTWTMQHGFVAWLTYVMQPEQQYVMRQHETHAIIEAVMRLAEPALFKQLITIFKSAVSRDYKHYAFARAVIETECEDDGLASWALSVLDDDATSDDEYFMPS</sequence>
<evidence type="ECO:0000313" key="2">
    <source>
        <dbReference type="Proteomes" id="UP000664859"/>
    </source>
</evidence>
<dbReference type="EMBL" id="JAFCMP010000090">
    <property type="protein sequence ID" value="KAG5187342.1"/>
    <property type="molecule type" value="Genomic_DNA"/>
</dbReference>
<protein>
    <submittedName>
        <fullName evidence="1">Uncharacterized protein</fullName>
    </submittedName>
</protein>
<keyword evidence="2" id="KW-1185">Reference proteome</keyword>
<comment type="caution">
    <text evidence="1">The sequence shown here is derived from an EMBL/GenBank/DDBJ whole genome shotgun (WGS) entry which is preliminary data.</text>
</comment>
<reference evidence="1" key="1">
    <citation type="submission" date="2021-02" db="EMBL/GenBank/DDBJ databases">
        <title>First Annotated Genome of the Yellow-green Alga Tribonema minus.</title>
        <authorList>
            <person name="Mahan K.M."/>
        </authorList>
    </citation>
    <scope>NUCLEOTIDE SEQUENCE</scope>
    <source>
        <strain evidence="1">UTEX B ZZ1240</strain>
    </source>
</reference>
<proteinExistence type="predicted"/>
<organism evidence="1 2">
    <name type="scientific">Tribonema minus</name>
    <dbReference type="NCBI Taxonomy" id="303371"/>
    <lineage>
        <taxon>Eukaryota</taxon>
        <taxon>Sar</taxon>
        <taxon>Stramenopiles</taxon>
        <taxon>Ochrophyta</taxon>
        <taxon>PX clade</taxon>
        <taxon>Xanthophyceae</taxon>
        <taxon>Tribonematales</taxon>
        <taxon>Tribonemataceae</taxon>
        <taxon>Tribonema</taxon>
    </lineage>
</organism>
<dbReference type="Proteomes" id="UP000664859">
    <property type="component" value="Unassembled WGS sequence"/>
</dbReference>
<name>A0A835Z800_9STRA</name>
<accession>A0A835Z800</accession>
<gene>
    <name evidence="1" type="ORF">JKP88DRAFT_243856</name>
</gene>